<dbReference type="InterPro" id="IPR002938">
    <property type="entry name" value="FAD-bd"/>
</dbReference>
<dbReference type="PANTHER" id="PTHR46720:SF3">
    <property type="entry name" value="FAD-BINDING DOMAIN-CONTAINING PROTEIN-RELATED"/>
    <property type="match status" value="1"/>
</dbReference>
<keyword evidence="3" id="KW-0560">Oxidoreductase</keyword>
<dbReference type="Proteomes" id="UP000683000">
    <property type="component" value="Unassembled WGS sequence"/>
</dbReference>
<accession>A0A8I2YVN2</accession>
<evidence type="ECO:0000313" key="6">
    <source>
        <dbReference type="EMBL" id="KAG6380304.1"/>
    </source>
</evidence>
<dbReference type="GO" id="GO:0016491">
    <property type="term" value="F:oxidoreductase activity"/>
    <property type="evidence" value="ECO:0007669"/>
    <property type="project" value="UniProtKB-KW"/>
</dbReference>
<dbReference type="PRINTS" id="PR00420">
    <property type="entry name" value="RNGMNOXGNASE"/>
</dbReference>
<keyword evidence="4" id="KW-0812">Transmembrane</keyword>
<keyword evidence="4" id="KW-0472">Membrane</keyword>
<dbReference type="GO" id="GO:0044550">
    <property type="term" value="P:secondary metabolite biosynthetic process"/>
    <property type="evidence" value="ECO:0007669"/>
    <property type="project" value="TreeGrafter"/>
</dbReference>
<dbReference type="PANTHER" id="PTHR46720">
    <property type="entry name" value="HYDROXYLASE, PUTATIVE (AFU_ORTHOLOGUE AFUA_3G01460)-RELATED"/>
    <property type="match status" value="1"/>
</dbReference>
<keyword evidence="1" id="KW-0285">Flavoprotein</keyword>
<dbReference type="InterPro" id="IPR036188">
    <property type="entry name" value="FAD/NAD-bd_sf"/>
</dbReference>
<evidence type="ECO:0000256" key="2">
    <source>
        <dbReference type="ARBA" id="ARBA00022827"/>
    </source>
</evidence>
<dbReference type="AlphaFoldDB" id="A0A8I2YVN2"/>
<evidence type="ECO:0000259" key="5">
    <source>
        <dbReference type="Pfam" id="PF01494"/>
    </source>
</evidence>
<protein>
    <recommendedName>
        <fullName evidence="5">FAD-binding domain-containing protein</fullName>
    </recommendedName>
</protein>
<comment type="caution">
    <text evidence="6">The sequence shown here is derived from an EMBL/GenBank/DDBJ whole genome shotgun (WGS) entry which is preliminary data.</text>
</comment>
<keyword evidence="4" id="KW-1133">Transmembrane helix</keyword>
<dbReference type="Gene3D" id="3.50.50.60">
    <property type="entry name" value="FAD/NAD(P)-binding domain"/>
    <property type="match status" value="1"/>
</dbReference>
<keyword evidence="2" id="KW-0274">FAD</keyword>
<dbReference type="SUPFAM" id="SSF51905">
    <property type="entry name" value="FAD/NAD(P)-binding domain"/>
    <property type="match status" value="1"/>
</dbReference>
<dbReference type="InterPro" id="IPR051104">
    <property type="entry name" value="FAD_monoxygenase"/>
</dbReference>
<dbReference type="GO" id="GO:0071949">
    <property type="term" value="F:FAD binding"/>
    <property type="evidence" value="ECO:0007669"/>
    <property type="project" value="InterPro"/>
</dbReference>
<dbReference type="EMBL" id="JAGFBS010000003">
    <property type="protein sequence ID" value="KAG6380304.1"/>
    <property type="molecule type" value="Genomic_DNA"/>
</dbReference>
<name>A0A8I2YVN2_9AGAM</name>
<evidence type="ECO:0000256" key="1">
    <source>
        <dbReference type="ARBA" id="ARBA00022630"/>
    </source>
</evidence>
<evidence type="ECO:0000256" key="3">
    <source>
        <dbReference type="ARBA" id="ARBA00023002"/>
    </source>
</evidence>
<proteinExistence type="predicted"/>
<sequence length="253" mass="28084">MAVPVLPSSKFGVAICGAGIGGLILAITIGKYDPSIPIDLYEAHDSIVTPGVGVTVWKQTHDVMVDLGLFDEFKQILTYDPERSRGPRVRRGDIREGGYHWYQRAHRYGPSPMHRQQMIAILERHLPASCTVHPKKQLVSYVESEQEDAHSTLPIRLEFADGTTATTDVLIGADGIRSAVRKTMFKAAARDAGNEEMNLEQYVDATFTGMTVYRSLISAEILRKEHPDNISLKEMTICTGKGRVDMIVIFLDV</sequence>
<dbReference type="OrthoDB" id="417877at2759"/>
<evidence type="ECO:0000256" key="4">
    <source>
        <dbReference type="SAM" id="Phobius"/>
    </source>
</evidence>
<dbReference type="Pfam" id="PF01494">
    <property type="entry name" value="FAD_binding_3"/>
    <property type="match status" value="1"/>
</dbReference>
<keyword evidence="7" id="KW-1185">Reference proteome</keyword>
<reference evidence="6" key="1">
    <citation type="submission" date="2021-03" db="EMBL/GenBank/DDBJ databases">
        <title>Evolutionary innovations through gain and loss of genes in the ectomycorrhizal Boletales.</title>
        <authorList>
            <person name="Wu G."/>
            <person name="Miyauchi S."/>
            <person name="Morin E."/>
            <person name="Yang Z.-L."/>
            <person name="Xu J."/>
            <person name="Martin F.M."/>
        </authorList>
    </citation>
    <scope>NUCLEOTIDE SEQUENCE</scope>
    <source>
        <strain evidence="6">BR01</strain>
    </source>
</reference>
<feature type="domain" description="FAD-binding" evidence="5">
    <location>
        <begin position="12"/>
        <end position="184"/>
    </location>
</feature>
<gene>
    <name evidence="6" type="ORF">JVT61DRAFT_8413</name>
</gene>
<feature type="transmembrane region" description="Helical" evidence="4">
    <location>
        <begin position="12"/>
        <end position="30"/>
    </location>
</feature>
<evidence type="ECO:0000313" key="7">
    <source>
        <dbReference type="Proteomes" id="UP000683000"/>
    </source>
</evidence>
<organism evidence="6 7">
    <name type="scientific">Boletus reticuloceps</name>
    <dbReference type="NCBI Taxonomy" id="495285"/>
    <lineage>
        <taxon>Eukaryota</taxon>
        <taxon>Fungi</taxon>
        <taxon>Dikarya</taxon>
        <taxon>Basidiomycota</taxon>
        <taxon>Agaricomycotina</taxon>
        <taxon>Agaricomycetes</taxon>
        <taxon>Agaricomycetidae</taxon>
        <taxon>Boletales</taxon>
        <taxon>Boletineae</taxon>
        <taxon>Boletaceae</taxon>
        <taxon>Boletoideae</taxon>
        <taxon>Boletus</taxon>
    </lineage>
</organism>